<dbReference type="OrthoDB" id="9804743at2"/>
<evidence type="ECO:0000313" key="2">
    <source>
        <dbReference type="Proteomes" id="UP000261023"/>
    </source>
</evidence>
<protein>
    <submittedName>
        <fullName evidence="1">Plasmid mobilization relaxosome protein MobC</fullName>
    </submittedName>
</protein>
<accession>A0A3E3DHA9</accession>
<sequence length="112" mass="12692">MANRKRDQAMYFMVTPRERQLIAEKMAQLGTKNTGAYLRKMAVDGYIVKLDLGSVRELVGLLRGATNNLNQIARRANETRSVYAADVEDMQARYAELWEAANKILLELAQIS</sequence>
<dbReference type="RefSeq" id="WP_117502666.1">
    <property type="nucleotide sequence ID" value="NZ_QTJW01000015.1"/>
</dbReference>
<dbReference type="Pfam" id="PF21983">
    <property type="entry name" value="NikA-like"/>
    <property type="match status" value="1"/>
</dbReference>
<dbReference type="Proteomes" id="UP000261023">
    <property type="component" value="Unassembled WGS sequence"/>
</dbReference>
<dbReference type="InterPro" id="IPR053842">
    <property type="entry name" value="NikA-like"/>
</dbReference>
<proteinExistence type="predicted"/>
<dbReference type="AlphaFoldDB" id="A0A3E3DHA9"/>
<reference evidence="1 2" key="1">
    <citation type="submission" date="2018-08" db="EMBL/GenBank/DDBJ databases">
        <title>A genome reference for cultivated species of the human gut microbiota.</title>
        <authorList>
            <person name="Zou Y."/>
            <person name="Xue W."/>
            <person name="Luo G."/>
        </authorList>
    </citation>
    <scope>NUCLEOTIDE SEQUENCE [LARGE SCALE GENOMIC DNA]</scope>
    <source>
        <strain evidence="1 2">AF19-13AC</strain>
    </source>
</reference>
<name>A0A3E3DHA9_9FIRM</name>
<organism evidence="1 2">
    <name type="scientific">Hungatella hathewayi</name>
    <dbReference type="NCBI Taxonomy" id="154046"/>
    <lineage>
        <taxon>Bacteria</taxon>
        <taxon>Bacillati</taxon>
        <taxon>Bacillota</taxon>
        <taxon>Clostridia</taxon>
        <taxon>Lachnospirales</taxon>
        <taxon>Lachnospiraceae</taxon>
        <taxon>Hungatella</taxon>
    </lineage>
</organism>
<comment type="caution">
    <text evidence="1">The sequence shown here is derived from an EMBL/GenBank/DDBJ whole genome shotgun (WGS) entry which is preliminary data.</text>
</comment>
<dbReference type="EMBL" id="QTJW01000015">
    <property type="protein sequence ID" value="RGD68681.1"/>
    <property type="molecule type" value="Genomic_DNA"/>
</dbReference>
<evidence type="ECO:0000313" key="1">
    <source>
        <dbReference type="EMBL" id="RGD68681.1"/>
    </source>
</evidence>
<gene>
    <name evidence="1" type="ORF">DWX31_21385</name>
</gene>